<evidence type="ECO:0000313" key="2">
    <source>
        <dbReference type="Proteomes" id="UP000554837"/>
    </source>
</evidence>
<evidence type="ECO:0000313" key="1">
    <source>
        <dbReference type="EMBL" id="MBB5205974.1"/>
    </source>
</evidence>
<accession>A0A840SB10</accession>
<dbReference type="InterPro" id="IPR039437">
    <property type="entry name" value="FrzH/put_lumazine-bd"/>
</dbReference>
<dbReference type="SUPFAM" id="SSF54427">
    <property type="entry name" value="NTF2-like"/>
    <property type="match status" value="1"/>
</dbReference>
<dbReference type="Pfam" id="PF12893">
    <property type="entry name" value="Lumazine_bd_2"/>
    <property type="match status" value="1"/>
</dbReference>
<gene>
    <name evidence="1" type="ORF">HNQ51_003305</name>
</gene>
<dbReference type="RefSeq" id="WP_138856211.1">
    <property type="nucleotide sequence ID" value="NZ_CP040709.1"/>
</dbReference>
<sequence>MNEAGPAEQEIRALLRRYLDGLYHCDVGLLSEVLHPRALYATAVPEPALIWDMPSYFAVVAQRDPPARRGEPRDDELLRLSLIGPGTALAELRCRMGGKHYHDLLSLCRLDGRWWILSKVFHYELDDAGRA</sequence>
<dbReference type="InterPro" id="IPR032710">
    <property type="entry name" value="NTF2-like_dom_sf"/>
</dbReference>
<comment type="caution">
    <text evidence="1">The sequence shown here is derived from an EMBL/GenBank/DDBJ whole genome shotgun (WGS) entry which is preliminary data.</text>
</comment>
<organism evidence="1 2">
    <name type="scientific">Inhella inkyongensis</name>
    <dbReference type="NCBI Taxonomy" id="392593"/>
    <lineage>
        <taxon>Bacteria</taxon>
        <taxon>Pseudomonadati</taxon>
        <taxon>Pseudomonadota</taxon>
        <taxon>Betaproteobacteria</taxon>
        <taxon>Burkholderiales</taxon>
        <taxon>Sphaerotilaceae</taxon>
        <taxon>Inhella</taxon>
    </lineage>
</organism>
<protein>
    <recommendedName>
        <fullName evidence="3">Nuclear transport factor 2 family protein</fullName>
    </recommendedName>
</protein>
<reference evidence="1 2" key="1">
    <citation type="submission" date="2020-08" db="EMBL/GenBank/DDBJ databases">
        <title>Genomic Encyclopedia of Type Strains, Phase IV (KMG-IV): sequencing the most valuable type-strain genomes for metagenomic binning, comparative biology and taxonomic classification.</title>
        <authorList>
            <person name="Goeker M."/>
        </authorList>
    </citation>
    <scope>NUCLEOTIDE SEQUENCE [LARGE SCALE GENOMIC DNA]</scope>
    <source>
        <strain evidence="1 2">DSM 23958</strain>
    </source>
</reference>
<name>A0A840SB10_9BURK</name>
<dbReference type="OrthoDB" id="5676998at2"/>
<keyword evidence="2" id="KW-1185">Reference proteome</keyword>
<evidence type="ECO:0008006" key="3">
    <source>
        <dbReference type="Google" id="ProtNLM"/>
    </source>
</evidence>
<dbReference type="EMBL" id="JACHHO010000006">
    <property type="protein sequence ID" value="MBB5205974.1"/>
    <property type="molecule type" value="Genomic_DNA"/>
</dbReference>
<dbReference type="Proteomes" id="UP000554837">
    <property type="component" value="Unassembled WGS sequence"/>
</dbReference>
<dbReference type="AlphaFoldDB" id="A0A840SB10"/>
<proteinExistence type="predicted"/>
<dbReference type="Gene3D" id="3.10.450.50">
    <property type="match status" value="1"/>
</dbReference>